<dbReference type="SUPFAM" id="SSF47175">
    <property type="entry name" value="Cytochromes"/>
    <property type="match status" value="1"/>
</dbReference>
<accession>A0A2S8FV79</accession>
<reference evidence="2 3" key="1">
    <citation type="submission" date="2018-02" db="EMBL/GenBank/DDBJ databases">
        <title>Comparative genomes isolates from brazilian mangrove.</title>
        <authorList>
            <person name="Araujo J.E."/>
            <person name="Taketani R.G."/>
            <person name="Silva M.C.P."/>
            <person name="Loureco M.V."/>
            <person name="Andreote F.D."/>
        </authorList>
    </citation>
    <scope>NUCLEOTIDE SEQUENCE [LARGE SCALE GENOMIC DNA]</scope>
    <source>
        <strain evidence="2 3">Hex-1 MGV</strain>
    </source>
</reference>
<evidence type="ECO:0000256" key="1">
    <source>
        <dbReference type="SAM" id="SignalP"/>
    </source>
</evidence>
<name>A0A2S8FV79_9BACT</name>
<dbReference type="Gene3D" id="3.90.190.10">
    <property type="entry name" value="Protein tyrosine phosphatase superfamily"/>
    <property type="match status" value="1"/>
</dbReference>
<dbReference type="RefSeq" id="WP_105329352.1">
    <property type="nucleotide sequence ID" value="NZ_PUHY01000006.1"/>
</dbReference>
<dbReference type="GO" id="GO:0004721">
    <property type="term" value="F:phosphoprotein phosphatase activity"/>
    <property type="evidence" value="ECO:0007669"/>
    <property type="project" value="InterPro"/>
</dbReference>
<evidence type="ECO:0000313" key="2">
    <source>
        <dbReference type="EMBL" id="PQO36063.1"/>
    </source>
</evidence>
<feature type="signal peptide" evidence="1">
    <location>
        <begin position="1"/>
        <end position="18"/>
    </location>
</feature>
<dbReference type="InterPro" id="IPR026893">
    <property type="entry name" value="Tyr/Ser_Pase_IphP-type"/>
</dbReference>
<keyword evidence="1" id="KW-0732">Signal</keyword>
<dbReference type="GO" id="GO:0009055">
    <property type="term" value="F:electron transfer activity"/>
    <property type="evidence" value="ECO:0007669"/>
    <property type="project" value="InterPro"/>
</dbReference>
<dbReference type="GO" id="GO:0005506">
    <property type="term" value="F:iron ion binding"/>
    <property type="evidence" value="ECO:0007669"/>
    <property type="project" value="InterPro"/>
</dbReference>
<dbReference type="GO" id="GO:0020037">
    <property type="term" value="F:heme binding"/>
    <property type="evidence" value="ECO:0007669"/>
    <property type="project" value="InterPro"/>
</dbReference>
<evidence type="ECO:0008006" key="4">
    <source>
        <dbReference type="Google" id="ProtNLM"/>
    </source>
</evidence>
<sequence>MRPFAVLFLLTTASLAIAQDPSKLPHGEHLPGVDNVLKISSHVVSGSQPHGEEGFKTLKELGVNVIVSVDGAKPDVGNAHKYGMRYVHIPIGYDGISDDAQASLKRVMKDFKQDKIFFHCHHGKHRGPAAAAVACREADVLSEGEALDFMRSAGTSSDYGGLWKEITEFHPIPITTELPMLVESAEVESLAAAMAKVDRIYDELVLCEKAGWKAPPEHQDLDPAQQALLLQEGLHESGRLLEENQYDANFRQMLADTESLILIMKKQIESDKSNEATASLKKVKAACSACHTDYRN</sequence>
<proteinExistence type="predicted"/>
<dbReference type="InterPro" id="IPR029021">
    <property type="entry name" value="Prot-tyrosine_phosphatase-like"/>
</dbReference>
<organism evidence="2 3">
    <name type="scientific">Blastopirellula marina</name>
    <dbReference type="NCBI Taxonomy" id="124"/>
    <lineage>
        <taxon>Bacteria</taxon>
        <taxon>Pseudomonadati</taxon>
        <taxon>Planctomycetota</taxon>
        <taxon>Planctomycetia</taxon>
        <taxon>Pirellulales</taxon>
        <taxon>Pirellulaceae</taxon>
        <taxon>Blastopirellula</taxon>
    </lineage>
</organism>
<dbReference type="EMBL" id="PUHY01000006">
    <property type="protein sequence ID" value="PQO36063.1"/>
    <property type="molecule type" value="Genomic_DNA"/>
</dbReference>
<dbReference type="Pfam" id="PF13350">
    <property type="entry name" value="Y_phosphatase3"/>
    <property type="match status" value="1"/>
</dbReference>
<dbReference type="Proteomes" id="UP000238322">
    <property type="component" value="Unassembled WGS sequence"/>
</dbReference>
<gene>
    <name evidence="2" type="ORF">C5Y83_09055</name>
</gene>
<dbReference type="InterPro" id="IPR010980">
    <property type="entry name" value="Cyt_c/b562"/>
</dbReference>
<dbReference type="GO" id="GO:0022900">
    <property type="term" value="P:electron transport chain"/>
    <property type="evidence" value="ECO:0007669"/>
    <property type="project" value="InterPro"/>
</dbReference>
<feature type="chain" id="PRO_5015689726" description="Cytochrome C" evidence="1">
    <location>
        <begin position="19"/>
        <end position="296"/>
    </location>
</feature>
<comment type="caution">
    <text evidence="2">The sequence shown here is derived from an EMBL/GenBank/DDBJ whole genome shotgun (WGS) entry which is preliminary data.</text>
</comment>
<dbReference type="Gene3D" id="1.20.120.10">
    <property type="entry name" value="Cytochrome c/b562"/>
    <property type="match status" value="1"/>
</dbReference>
<dbReference type="AlphaFoldDB" id="A0A2S8FV79"/>
<dbReference type="OrthoDB" id="251220at2"/>
<dbReference type="SUPFAM" id="SSF52799">
    <property type="entry name" value="(Phosphotyrosine protein) phosphatases II"/>
    <property type="match status" value="1"/>
</dbReference>
<protein>
    <recommendedName>
        <fullName evidence="4">Cytochrome C</fullName>
    </recommendedName>
</protein>
<evidence type="ECO:0000313" key="3">
    <source>
        <dbReference type="Proteomes" id="UP000238322"/>
    </source>
</evidence>